<feature type="transmembrane region" description="Helical" evidence="6">
    <location>
        <begin position="257"/>
        <end position="278"/>
    </location>
</feature>
<feature type="transmembrane region" description="Helical" evidence="6">
    <location>
        <begin position="363"/>
        <end position="382"/>
    </location>
</feature>
<feature type="transmembrane region" description="Helical" evidence="6">
    <location>
        <begin position="388"/>
        <end position="409"/>
    </location>
</feature>
<evidence type="ECO:0000256" key="3">
    <source>
        <dbReference type="ARBA" id="ARBA00022692"/>
    </source>
</evidence>
<organism evidence="7 8">
    <name type="scientific">Clostridium autoethanogenum</name>
    <dbReference type="NCBI Taxonomy" id="84023"/>
    <lineage>
        <taxon>Bacteria</taxon>
        <taxon>Bacillati</taxon>
        <taxon>Bacillota</taxon>
        <taxon>Clostridia</taxon>
        <taxon>Eubacteriales</taxon>
        <taxon>Clostridiaceae</taxon>
        <taxon>Clostridium</taxon>
    </lineage>
</organism>
<feature type="transmembrane region" description="Helical" evidence="6">
    <location>
        <begin position="156"/>
        <end position="178"/>
    </location>
</feature>
<evidence type="ECO:0000256" key="4">
    <source>
        <dbReference type="ARBA" id="ARBA00022989"/>
    </source>
</evidence>
<feature type="transmembrane region" description="Helical" evidence="6">
    <location>
        <begin position="430"/>
        <end position="446"/>
    </location>
</feature>
<feature type="transmembrane region" description="Helical" evidence="6">
    <location>
        <begin position="452"/>
        <end position="467"/>
    </location>
</feature>
<feature type="transmembrane region" description="Helical" evidence="6">
    <location>
        <begin position="216"/>
        <end position="237"/>
    </location>
</feature>
<evidence type="ECO:0000256" key="1">
    <source>
        <dbReference type="ARBA" id="ARBA00004651"/>
    </source>
</evidence>
<evidence type="ECO:0000313" key="8">
    <source>
        <dbReference type="Proteomes" id="UP000277999"/>
    </source>
</evidence>
<dbReference type="PANTHER" id="PTHR30250">
    <property type="entry name" value="PST FAMILY PREDICTED COLANIC ACID TRANSPORTER"/>
    <property type="match status" value="1"/>
</dbReference>
<dbReference type="InterPro" id="IPR050833">
    <property type="entry name" value="Poly_Biosynth_Transport"/>
</dbReference>
<keyword evidence="4 6" id="KW-1133">Transmembrane helix</keyword>
<feature type="transmembrane region" description="Helical" evidence="6">
    <location>
        <begin position="298"/>
        <end position="325"/>
    </location>
</feature>
<dbReference type="GO" id="GO:0005886">
    <property type="term" value="C:plasma membrane"/>
    <property type="evidence" value="ECO:0007669"/>
    <property type="project" value="UniProtKB-SubCell"/>
</dbReference>
<feature type="transmembrane region" description="Helical" evidence="6">
    <location>
        <begin position="331"/>
        <end position="351"/>
    </location>
</feature>
<dbReference type="Proteomes" id="UP000277999">
    <property type="component" value="Unassembled WGS sequence"/>
</dbReference>
<keyword evidence="5 6" id="KW-0472">Membrane</keyword>
<evidence type="ECO:0000256" key="2">
    <source>
        <dbReference type="ARBA" id="ARBA00022475"/>
    </source>
</evidence>
<accession>A0A3M0S169</accession>
<comment type="subcellular location">
    <subcellularLocation>
        <location evidence="1">Cell membrane</location>
        <topology evidence="1">Multi-pass membrane protein</topology>
    </subcellularLocation>
</comment>
<sequence>MMIRKLKNKYMGLSEPVKASLWFAICNILQKGIALLSTPIFTRLLSTNEYGGYAVFQSWNGIFTILATLNLFLGGFGKGLIEFEKDKRRLTSSLLQLSTLITTVVFLVYLCDIRFWTSILNMSSTLMIALFLELYTLPAFEFWSTEQRYEFKYRKLVALSLLMSIGSIILGIITVLLSTQRLEARVYSDAICKAAVGIVLYCRIIKLGNHRVDTRYWKYGILFNLPLIPHYLSTMILNQSDRILIDNIVSSSAAGMYSIAYTIGMMMQLITNAVNNSFTPYTFMAIRDETYEKIRKNANFLCIFVALLMIVSMAFAPEIILIFAGKRYYDAIWVLPPVAASVFFIFLYSLFSNVEYYFKKTKFIAVASMLCAVVNLLLNYILIPIYGYYAAGYTTLVCYILYAFTHFVFMRKVCIDERIHLESIYNVKNILLYSVAVLVIMLIMIFTYEYFVVRYLIILVIGIIGYLKRKKIIDIMKQLKI</sequence>
<evidence type="ECO:0000313" key="7">
    <source>
        <dbReference type="EMBL" id="RMC92306.1"/>
    </source>
</evidence>
<dbReference type="AlphaFoldDB" id="A0A3M0S169"/>
<keyword evidence="2" id="KW-1003">Cell membrane</keyword>
<name>A0A3M0S169_9CLOT</name>
<comment type="caution">
    <text evidence="7">The sequence shown here is derived from an EMBL/GenBank/DDBJ whole genome shotgun (WGS) entry which is preliminary data.</text>
</comment>
<keyword evidence="3 6" id="KW-0812">Transmembrane</keyword>
<evidence type="ECO:0000256" key="6">
    <source>
        <dbReference type="SAM" id="Phobius"/>
    </source>
</evidence>
<gene>
    <name evidence="7" type="ORF">D9O40_20480</name>
</gene>
<feature type="transmembrane region" description="Helical" evidence="6">
    <location>
        <begin position="21"/>
        <end position="41"/>
    </location>
</feature>
<reference evidence="7 8" key="1">
    <citation type="submission" date="2018-10" db="EMBL/GenBank/DDBJ databases">
        <title>Genome-centric metagenomics revealed C2 chemical producing, CO utilizing Clostridium with novel acetogenic gene cluster.</title>
        <authorList>
            <person name="Kang H."/>
            <person name="Park B."/>
            <person name="Choi I.G."/>
            <person name="Chang I.S."/>
        </authorList>
    </citation>
    <scope>NUCLEOTIDE SEQUENCE [LARGE SCALE GENOMIC DNA]</scope>
    <source>
        <strain evidence="7 8">H21-9</strain>
    </source>
</reference>
<evidence type="ECO:0000256" key="5">
    <source>
        <dbReference type="ARBA" id="ARBA00023136"/>
    </source>
</evidence>
<dbReference type="InterPro" id="IPR002797">
    <property type="entry name" value="Polysacc_synth"/>
</dbReference>
<protein>
    <submittedName>
        <fullName evidence="7">Uncharacterized protein</fullName>
    </submittedName>
</protein>
<dbReference type="EMBL" id="RFAQ01000113">
    <property type="protein sequence ID" value="RMC92306.1"/>
    <property type="molecule type" value="Genomic_DNA"/>
</dbReference>
<proteinExistence type="predicted"/>
<feature type="transmembrane region" description="Helical" evidence="6">
    <location>
        <begin position="61"/>
        <end position="81"/>
    </location>
</feature>
<dbReference type="PANTHER" id="PTHR30250:SF11">
    <property type="entry name" value="O-ANTIGEN TRANSPORTER-RELATED"/>
    <property type="match status" value="1"/>
</dbReference>
<dbReference type="Pfam" id="PF01943">
    <property type="entry name" value="Polysacc_synt"/>
    <property type="match status" value="1"/>
</dbReference>
<feature type="transmembrane region" description="Helical" evidence="6">
    <location>
        <begin position="184"/>
        <end position="204"/>
    </location>
</feature>
<feature type="transmembrane region" description="Helical" evidence="6">
    <location>
        <begin position="93"/>
        <end position="110"/>
    </location>
</feature>